<sequence>MAATPSWERRTFEAIDNSDLQTLEALLKEATPEQLQQKCTEVRLDGEHVGVVTQSGRSYDYIEYETRFGDVVWMTKTERLTEDREDTSLQHPFSKAWPPPNYPMKSWVKGASLRDFIENACGLQTETREAIFRLYDSHVKQ</sequence>
<evidence type="ECO:0000313" key="1">
    <source>
        <dbReference type="EMBL" id="CAE0820578.1"/>
    </source>
</evidence>
<gene>
    <name evidence="1" type="ORF">EGYM00163_LOCUS31750</name>
</gene>
<protein>
    <submittedName>
        <fullName evidence="1">Uncharacterized protein</fullName>
    </submittedName>
</protein>
<accession>A0A7S4FZU5</accession>
<dbReference type="AlphaFoldDB" id="A0A7S4FZU5"/>
<organism evidence="1">
    <name type="scientific">Eutreptiella gymnastica</name>
    <dbReference type="NCBI Taxonomy" id="73025"/>
    <lineage>
        <taxon>Eukaryota</taxon>
        <taxon>Discoba</taxon>
        <taxon>Euglenozoa</taxon>
        <taxon>Euglenida</taxon>
        <taxon>Spirocuta</taxon>
        <taxon>Euglenophyceae</taxon>
        <taxon>Eutreptiales</taxon>
        <taxon>Eutreptiaceae</taxon>
        <taxon>Eutreptiella</taxon>
    </lineage>
</organism>
<reference evidence="1" key="1">
    <citation type="submission" date="2021-01" db="EMBL/GenBank/DDBJ databases">
        <authorList>
            <person name="Corre E."/>
            <person name="Pelletier E."/>
            <person name="Niang G."/>
            <person name="Scheremetjew M."/>
            <person name="Finn R."/>
            <person name="Kale V."/>
            <person name="Holt S."/>
            <person name="Cochrane G."/>
            <person name="Meng A."/>
            <person name="Brown T."/>
            <person name="Cohen L."/>
        </authorList>
    </citation>
    <scope>NUCLEOTIDE SEQUENCE</scope>
    <source>
        <strain evidence="1">CCMP1594</strain>
    </source>
</reference>
<name>A0A7S4FZU5_9EUGL</name>
<proteinExistence type="predicted"/>
<dbReference type="EMBL" id="HBJA01091224">
    <property type="protein sequence ID" value="CAE0820578.1"/>
    <property type="molecule type" value="Transcribed_RNA"/>
</dbReference>